<dbReference type="KEGG" id="cfl:Cfla_3644"/>
<dbReference type="Pfam" id="PF00248">
    <property type="entry name" value="Aldo_ket_red"/>
    <property type="match status" value="1"/>
</dbReference>
<dbReference type="Gene3D" id="3.20.20.100">
    <property type="entry name" value="NADP-dependent oxidoreductase domain"/>
    <property type="match status" value="1"/>
</dbReference>
<dbReference type="PRINTS" id="PR00069">
    <property type="entry name" value="ALDKETRDTASE"/>
</dbReference>
<dbReference type="PANTHER" id="PTHR43364">
    <property type="entry name" value="NADH-SPECIFIC METHYLGLYOXAL REDUCTASE-RELATED"/>
    <property type="match status" value="1"/>
</dbReference>
<dbReference type="InterPro" id="IPR023210">
    <property type="entry name" value="NADP_OxRdtase_dom"/>
</dbReference>
<dbReference type="OrthoDB" id="9768793at2"/>
<accession>D5UE39</accession>
<dbReference type="STRING" id="446466.Cfla_3644"/>
<dbReference type="Proteomes" id="UP000000849">
    <property type="component" value="Chromosome"/>
</dbReference>
<dbReference type="PANTHER" id="PTHR43364:SF6">
    <property type="entry name" value="OXIDOREDUCTASE-RELATED"/>
    <property type="match status" value="1"/>
</dbReference>
<evidence type="ECO:0000313" key="2">
    <source>
        <dbReference type="EMBL" id="ADG76515.1"/>
    </source>
</evidence>
<dbReference type="InterPro" id="IPR036812">
    <property type="entry name" value="NAD(P)_OxRdtase_dom_sf"/>
</dbReference>
<gene>
    <name evidence="2" type="ordered locus">Cfla_3644</name>
</gene>
<dbReference type="RefSeq" id="WP_013118843.1">
    <property type="nucleotide sequence ID" value="NC_014151.1"/>
</dbReference>
<dbReference type="GO" id="GO:0005829">
    <property type="term" value="C:cytosol"/>
    <property type="evidence" value="ECO:0007669"/>
    <property type="project" value="TreeGrafter"/>
</dbReference>
<dbReference type="AlphaFoldDB" id="D5UE39"/>
<keyword evidence="3" id="KW-1185">Reference proteome</keyword>
<dbReference type="SUPFAM" id="SSF51430">
    <property type="entry name" value="NAD(P)-linked oxidoreductase"/>
    <property type="match status" value="1"/>
</dbReference>
<dbReference type="GO" id="GO:0016491">
    <property type="term" value="F:oxidoreductase activity"/>
    <property type="evidence" value="ECO:0007669"/>
    <property type="project" value="InterPro"/>
</dbReference>
<evidence type="ECO:0000259" key="1">
    <source>
        <dbReference type="Pfam" id="PF00248"/>
    </source>
</evidence>
<dbReference type="InterPro" id="IPR020471">
    <property type="entry name" value="AKR"/>
</dbReference>
<feature type="domain" description="NADP-dependent oxidoreductase" evidence="1">
    <location>
        <begin position="9"/>
        <end position="304"/>
    </location>
</feature>
<name>D5UE39_CELFN</name>
<dbReference type="HOGENOM" id="CLU_023205_2_0_11"/>
<protein>
    <submittedName>
        <fullName evidence="2">Aldo/keto reductase</fullName>
    </submittedName>
</protein>
<reference evidence="2 3" key="1">
    <citation type="journal article" date="2010" name="Stand. Genomic Sci.">
        <title>Complete genome sequence of Cellulomonas flavigena type strain (134).</title>
        <authorList>
            <person name="Abt B."/>
            <person name="Foster B."/>
            <person name="Lapidus A."/>
            <person name="Clum A."/>
            <person name="Sun H."/>
            <person name="Pukall R."/>
            <person name="Lucas S."/>
            <person name="Glavina Del Rio T."/>
            <person name="Nolan M."/>
            <person name="Tice H."/>
            <person name="Cheng J.F."/>
            <person name="Pitluck S."/>
            <person name="Liolios K."/>
            <person name="Ivanova N."/>
            <person name="Mavromatis K."/>
            <person name="Ovchinnikova G."/>
            <person name="Pati A."/>
            <person name="Goodwin L."/>
            <person name="Chen A."/>
            <person name="Palaniappan K."/>
            <person name="Land M."/>
            <person name="Hauser L."/>
            <person name="Chang Y.J."/>
            <person name="Jeffries C.D."/>
            <person name="Rohde M."/>
            <person name="Goker M."/>
            <person name="Woyke T."/>
            <person name="Bristow J."/>
            <person name="Eisen J.A."/>
            <person name="Markowitz V."/>
            <person name="Hugenholtz P."/>
            <person name="Kyrpides N.C."/>
            <person name="Klenk H.P."/>
        </authorList>
    </citation>
    <scope>NUCLEOTIDE SEQUENCE [LARGE SCALE GENOMIC DNA]</scope>
    <source>
        <strain evidence="3">ATCC 482 / DSM 20109 / BCRC 11376 / JCM 18109 / NBRC 3775 / NCIMB 8073 / NRS 134</strain>
    </source>
</reference>
<sequence length="315" mass="33648">MTHLELGPVVLGGNVFGWTADQATSFAVLDAFVESGGRSIDTADSYSVWVAGHRGGESESIIGEWLVARANRDDIELHTKVCNHPGRRGLRAGNIAAAVDDSLRRLRTDRIDLYYAHDDDPSVPQEEYVAALDALVRAGKVREVGASNFSAERFAGAVELARREGLTPFTVSQDHWNLVERDIESTLLPTLVERGVVELPYAGLAGGFLTGKHRPGTADPSPRADAARVYLDRPGSTALLSTLDELALAHGVSPAVVALAWLRTRPAVGAPIASARLPEQVPPLVASATLELDTDVLERLDAVSAATSKDPQPQL</sequence>
<evidence type="ECO:0000313" key="3">
    <source>
        <dbReference type="Proteomes" id="UP000000849"/>
    </source>
</evidence>
<proteinExistence type="predicted"/>
<dbReference type="EMBL" id="CP001964">
    <property type="protein sequence ID" value="ADG76515.1"/>
    <property type="molecule type" value="Genomic_DNA"/>
</dbReference>
<dbReference type="eggNOG" id="COG0667">
    <property type="taxonomic scope" value="Bacteria"/>
</dbReference>
<dbReference type="InterPro" id="IPR050523">
    <property type="entry name" value="AKR_Detox_Biosynth"/>
</dbReference>
<organism evidence="2 3">
    <name type="scientific">Cellulomonas flavigena (strain ATCC 482 / DSM 20109 / BCRC 11376 / JCM 18109 / NBRC 3775 / NCIMB 8073 / NRS 134)</name>
    <dbReference type="NCBI Taxonomy" id="446466"/>
    <lineage>
        <taxon>Bacteria</taxon>
        <taxon>Bacillati</taxon>
        <taxon>Actinomycetota</taxon>
        <taxon>Actinomycetes</taxon>
        <taxon>Micrococcales</taxon>
        <taxon>Cellulomonadaceae</taxon>
        <taxon>Cellulomonas</taxon>
    </lineage>
</organism>